<accession>A0A1C7MV02</accession>
<keyword evidence="2" id="KW-1185">Reference proteome</keyword>
<reference evidence="1 2" key="1">
    <citation type="submission" date="2016-03" db="EMBL/GenBank/DDBJ databases">
        <title>Choanephora cucurbitarum.</title>
        <authorList>
            <person name="Min B."/>
            <person name="Park H."/>
            <person name="Park J.-H."/>
            <person name="Shin H.-D."/>
            <person name="Choi I.-G."/>
        </authorList>
    </citation>
    <scope>NUCLEOTIDE SEQUENCE [LARGE SCALE GENOMIC DNA]</scope>
    <source>
        <strain evidence="1 2">KUS-F28377</strain>
    </source>
</reference>
<organism evidence="1 2">
    <name type="scientific">Choanephora cucurbitarum</name>
    <dbReference type="NCBI Taxonomy" id="101091"/>
    <lineage>
        <taxon>Eukaryota</taxon>
        <taxon>Fungi</taxon>
        <taxon>Fungi incertae sedis</taxon>
        <taxon>Mucoromycota</taxon>
        <taxon>Mucoromycotina</taxon>
        <taxon>Mucoromycetes</taxon>
        <taxon>Mucorales</taxon>
        <taxon>Mucorineae</taxon>
        <taxon>Choanephoraceae</taxon>
        <taxon>Choanephoroideae</taxon>
        <taxon>Choanephora</taxon>
    </lineage>
</organism>
<comment type="caution">
    <text evidence="1">The sequence shown here is derived from an EMBL/GenBank/DDBJ whole genome shotgun (WGS) entry which is preliminary data.</text>
</comment>
<dbReference type="AlphaFoldDB" id="A0A1C7MV02"/>
<dbReference type="InParanoid" id="A0A1C7MV02"/>
<name>A0A1C7MV02_9FUNG</name>
<evidence type="ECO:0000313" key="1">
    <source>
        <dbReference type="EMBL" id="OBZ80598.1"/>
    </source>
</evidence>
<dbReference type="Proteomes" id="UP000093000">
    <property type="component" value="Unassembled WGS sequence"/>
</dbReference>
<protein>
    <submittedName>
        <fullName evidence="1">Uncharacterized protein</fullName>
    </submittedName>
</protein>
<proteinExistence type="predicted"/>
<evidence type="ECO:0000313" key="2">
    <source>
        <dbReference type="Proteomes" id="UP000093000"/>
    </source>
</evidence>
<feature type="non-terminal residue" evidence="1">
    <location>
        <position position="98"/>
    </location>
</feature>
<dbReference type="EMBL" id="LUGH01001941">
    <property type="protein sequence ID" value="OBZ80598.1"/>
    <property type="molecule type" value="Genomic_DNA"/>
</dbReference>
<sequence>MHSISMFRNRFEYLGQQFKFHTQCEPYLQEEENKGICLFFLEMVQVLPINYNNTTNEHYKQTFMNNDYLHQQQMPIPMPVPMINPMMPPHPHHPKTMP</sequence>
<gene>
    <name evidence="1" type="ORF">A0J61_11353</name>
</gene>